<dbReference type="EMBL" id="CP003929">
    <property type="protein sequence ID" value="AGB37061.1"/>
    <property type="molecule type" value="Genomic_DNA"/>
</dbReference>
<sequence>MDFMHYYLIKPLEVRIEMSIIYNRNLLVIVAKYVLDPLLLNPFHRKRGVCVRTRSPFFRVLSLTRLSCY</sequence>
<dbReference type="AlphaFoldDB" id="L0JWA9"/>
<evidence type="ECO:0000313" key="2">
    <source>
        <dbReference type="Proteomes" id="UP000010878"/>
    </source>
</evidence>
<dbReference type="Proteomes" id="UP000010878">
    <property type="component" value="Chromosome"/>
</dbReference>
<accession>L0JWA9</accession>
<dbReference type="HOGENOM" id="CLU_2766202_0_0_2"/>
<keyword evidence="2" id="KW-1185">Reference proteome</keyword>
<protein>
    <submittedName>
        <fullName evidence="1">Uncharacterized protein</fullName>
    </submittedName>
</protein>
<dbReference type="KEGG" id="nou:Natoc_1230"/>
<reference evidence="1 2" key="1">
    <citation type="submission" date="2012-11" db="EMBL/GenBank/DDBJ databases">
        <title>FINISHED of Natronococcus occultus SP4, DSM 3396.</title>
        <authorList>
            <consortium name="DOE Joint Genome Institute"/>
            <person name="Eisen J."/>
            <person name="Huntemann M."/>
            <person name="Wei C.-L."/>
            <person name="Han J."/>
            <person name="Detter J.C."/>
            <person name="Han C."/>
            <person name="Tapia R."/>
            <person name="Chen A."/>
            <person name="Kyrpides N."/>
            <person name="Mavromatis K."/>
            <person name="Markowitz V."/>
            <person name="Szeto E."/>
            <person name="Ivanova N."/>
            <person name="Mikhailova N."/>
            <person name="Ovchinnikova G."/>
            <person name="Pagani I."/>
            <person name="Pati A."/>
            <person name="Goodwin L."/>
            <person name="Nordberg H.P."/>
            <person name="Cantor M.N."/>
            <person name="Hua S.X."/>
            <person name="Woyke T."/>
            <person name="Eisen J."/>
            <person name="Klenk H.-P."/>
            <person name="Klenk H.-P."/>
        </authorList>
    </citation>
    <scope>NUCLEOTIDE SEQUENCE [LARGE SCALE GENOMIC DNA]</scope>
    <source>
        <strain evidence="1 2">SP4</strain>
    </source>
</reference>
<gene>
    <name evidence="1" type="ORF">Natoc_1230</name>
</gene>
<name>L0JWA9_9EURY</name>
<evidence type="ECO:0000313" key="1">
    <source>
        <dbReference type="EMBL" id="AGB37061.1"/>
    </source>
</evidence>
<proteinExistence type="predicted"/>
<organism evidence="1 2">
    <name type="scientific">Natronococcus occultus SP4</name>
    <dbReference type="NCBI Taxonomy" id="694430"/>
    <lineage>
        <taxon>Archaea</taxon>
        <taxon>Methanobacteriati</taxon>
        <taxon>Methanobacteriota</taxon>
        <taxon>Stenosarchaea group</taxon>
        <taxon>Halobacteria</taxon>
        <taxon>Halobacteriales</taxon>
        <taxon>Natrialbaceae</taxon>
        <taxon>Natronococcus</taxon>
    </lineage>
</organism>